<dbReference type="HOGENOM" id="CLU_010194_8_0_1"/>
<dbReference type="Pfam" id="PF00106">
    <property type="entry name" value="adh_short"/>
    <property type="match status" value="1"/>
</dbReference>
<dbReference type="RefSeq" id="XP_003039061.1">
    <property type="nucleotide sequence ID" value="XM_003039015.1"/>
</dbReference>
<dbReference type="Gene3D" id="3.40.50.720">
    <property type="entry name" value="NAD(P)-binding Rossmann-like Domain"/>
    <property type="match status" value="1"/>
</dbReference>
<gene>
    <name evidence="3" type="ORF">NECHADRAFT_64954</name>
</gene>
<dbReference type="GeneID" id="9667208"/>
<dbReference type="CDD" id="cd05233">
    <property type="entry name" value="SDR_c"/>
    <property type="match status" value="1"/>
</dbReference>
<sequence length="291" mass="31706">MTLGKKHDCEFDSDPRQNKELANSLRDKHVIIAGAGRGIGRATAELFAYTAISSLSIFALELTEVNETGRLCSAINPALAVRTAALDVTDFSAVQQFVDRTAHEFGRIDVVFMNAGRPPQFLPVHESEPTIWWDTVAISLQGSFNLARATLPLMRQSSNGGTLIFTSSAGAHATEGMGSYTIGKLGVSRLAEILYHENKHAGIRTFSLHPGKSAKAVVSFFKDIPFDTPQMPAGMVVVLASGRLDFLSGRYVDSTKTVAEYIADKDGILNEDAYRVKLLLGRGEFLPEWKD</sequence>
<proteinExistence type="inferred from homology"/>
<dbReference type="VEuPathDB" id="FungiDB:NECHADRAFT_64954"/>
<evidence type="ECO:0000256" key="2">
    <source>
        <dbReference type="ARBA" id="ARBA00023002"/>
    </source>
</evidence>
<dbReference type="eggNOG" id="KOG0725">
    <property type="taxonomic scope" value="Eukaryota"/>
</dbReference>
<dbReference type="InterPro" id="IPR002347">
    <property type="entry name" value="SDR_fam"/>
</dbReference>
<evidence type="ECO:0000256" key="1">
    <source>
        <dbReference type="ARBA" id="ARBA00006484"/>
    </source>
</evidence>
<dbReference type="AlphaFoldDB" id="C7ZRK9"/>
<keyword evidence="2" id="KW-0560">Oxidoreductase</keyword>
<dbReference type="GO" id="GO:0016616">
    <property type="term" value="F:oxidoreductase activity, acting on the CH-OH group of donors, NAD or NADP as acceptor"/>
    <property type="evidence" value="ECO:0007669"/>
    <property type="project" value="TreeGrafter"/>
</dbReference>
<dbReference type="OrthoDB" id="1933717at2759"/>
<comment type="similarity">
    <text evidence="1">Belongs to the short-chain dehydrogenases/reductases (SDR) family.</text>
</comment>
<dbReference type="InterPro" id="IPR036291">
    <property type="entry name" value="NAD(P)-bd_dom_sf"/>
</dbReference>
<keyword evidence="4" id="KW-1185">Reference proteome</keyword>
<accession>C7ZRK9</accession>
<dbReference type="OMA" id="HRENHEM"/>
<dbReference type="EMBL" id="GG699099">
    <property type="protein sequence ID" value="EEU33348.1"/>
    <property type="molecule type" value="Genomic_DNA"/>
</dbReference>
<dbReference type="SUPFAM" id="SSF51735">
    <property type="entry name" value="NAD(P)-binding Rossmann-fold domains"/>
    <property type="match status" value="1"/>
</dbReference>
<dbReference type="KEGG" id="nhe:NECHADRAFT_64954"/>
<dbReference type="STRING" id="660122.C7ZRK9"/>
<protein>
    <submittedName>
        <fullName evidence="3">Uncharacterized protein</fullName>
    </submittedName>
</protein>
<dbReference type="Proteomes" id="UP000005206">
    <property type="component" value="Unassembled WGS sequence"/>
</dbReference>
<evidence type="ECO:0000313" key="4">
    <source>
        <dbReference type="Proteomes" id="UP000005206"/>
    </source>
</evidence>
<dbReference type="PRINTS" id="PR00081">
    <property type="entry name" value="GDHRDH"/>
</dbReference>
<evidence type="ECO:0000313" key="3">
    <source>
        <dbReference type="EMBL" id="EEU33348.1"/>
    </source>
</evidence>
<dbReference type="PANTHER" id="PTHR42760">
    <property type="entry name" value="SHORT-CHAIN DEHYDROGENASES/REDUCTASES FAMILY MEMBER"/>
    <property type="match status" value="1"/>
</dbReference>
<name>C7ZRK9_FUSV7</name>
<dbReference type="PANTHER" id="PTHR42760:SF37">
    <property type="entry name" value="CLAVALDEHYDE DEHYDROGENASE"/>
    <property type="match status" value="1"/>
</dbReference>
<dbReference type="InParanoid" id="C7ZRK9"/>
<organism evidence="3 4">
    <name type="scientific">Fusarium vanettenii (strain ATCC MYA-4622 / CBS 123669 / FGSC 9596 / NRRL 45880 / 77-13-4)</name>
    <name type="common">Fusarium solani subsp. pisi</name>
    <dbReference type="NCBI Taxonomy" id="660122"/>
    <lineage>
        <taxon>Eukaryota</taxon>
        <taxon>Fungi</taxon>
        <taxon>Dikarya</taxon>
        <taxon>Ascomycota</taxon>
        <taxon>Pezizomycotina</taxon>
        <taxon>Sordariomycetes</taxon>
        <taxon>Hypocreomycetidae</taxon>
        <taxon>Hypocreales</taxon>
        <taxon>Nectriaceae</taxon>
        <taxon>Fusarium</taxon>
        <taxon>Fusarium solani species complex</taxon>
        <taxon>Fusarium vanettenii</taxon>
    </lineage>
</organism>
<reference evidence="3 4" key="1">
    <citation type="journal article" date="2009" name="PLoS Genet.">
        <title>The genome of Nectria haematococca: contribution of supernumerary chromosomes to gene expansion.</title>
        <authorList>
            <person name="Coleman J.J."/>
            <person name="Rounsley S.D."/>
            <person name="Rodriguez-Carres M."/>
            <person name="Kuo A."/>
            <person name="Wasmann C.C."/>
            <person name="Grimwood J."/>
            <person name="Schmutz J."/>
            <person name="Taga M."/>
            <person name="White G.J."/>
            <person name="Zhou S."/>
            <person name="Schwartz D.C."/>
            <person name="Freitag M."/>
            <person name="Ma L.J."/>
            <person name="Danchin E.G."/>
            <person name="Henrissat B."/>
            <person name="Coutinho P.M."/>
            <person name="Nelson D.R."/>
            <person name="Straney D."/>
            <person name="Napoli C.A."/>
            <person name="Barker B.M."/>
            <person name="Gribskov M."/>
            <person name="Rep M."/>
            <person name="Kroken S."/>
            <person name="Molnar I."/>
            <person name="Rensing C."/>
            <person name="Kennell J.C."/>
            <person name="Zamora J."/>
            <person name="Farman M.L."/>
            <person name="Selker E.U."/>
            <person name="Salamov A."/>
            <person name="Shapiro H."/>
            <person name="Pangilinan J."/>
            <person name="Lindquist E."/>
            <person name="Lamers C."/>
            <person name="Grigoriev I.V."/>
            <person name="Geiser D.M."/>
            <person name="Covert S.F."/>
            <person name="Temporini E."/>
            <person name="Vanetten H.D."/>
        </authorList>
    </citation>
    <scope>NUCLEOTIDE SEQUENCE [LARGE SCALE GENOMIC DNA]</scope>
    <source>
        <strain evidence="4">ATCC MYA-4622 / CBS 123669 / FGSC 9596 / NRRL 45880 / 77-13-4</strain>
    </source>
</reference>